<dbReference type="AlphaFoldDB" id="A0A2U9NT76"/>
<comment type="function">
    <text evidence="6">One of the primary rRNA binding proteins, it binds directly to 16S rRNA where it nucleates assembly of the body of the 30S subunit.</text>
</comment>
<dbReference type="EMBL" id="MG755807">
    <property type="protein sequence ID" value="AWT40343.1"/>
    <property type="molecule type" value="Genomic_DNA"/>
</dbReference>
<evidence type="ECO:0000256" key="5">
    <source>
        <dbReference type="ARBA" id="ARBA00023274"/>
    </source>
</evidence>
<dbReference type="InterPro" id="IPR001912">
    <property type="entry name" value="Ribosomal_uS4_N"/>
</dbReference>
<accession>A0A2U9NT76</accession>
<keyword evidence="5 6" id="KW-0687">Ribonucleoprotein</keyword>
<evidence type="ECO:0000313" key="10">
    <source>
        <dbReference type="EMBL" id="AWT40343.1"/>
    </source>
</evidence>
<reference evidence="10" key="1">
    <citation type="journal article" date="2018" name="Adv. Bot. Res.">
        <title>Evolution of the Plastid Genomes in Diatoms.</title>
        <authorList>
            <person name="Yu M."/>
            <person name="Ashworth M.P."/>
            <person name="Hajrah N.H."/>
            <person name="Khiyami M.A."/>
            <person name="Sabir M.J."/>
            <person name="Alhebshi A.M."/>
            <person name="Al-Malki A.L."/>
            <person name="Sabir J.S.M."/>
            <person name="Theriot E.C."/>
            <person name="Jansen R.K."/>
        </authorList>
    </citation>
    <scope>NUCLEOTIDE SEQUENCE</scope>
</reference>
<dbReference type="GO" id="GO:0015935">
    <property type="term" value="C:small ribosomal subunit"/>
    <property type="evidence" value="ECO:0007669"/>
    <property type="project" value="InterPro"/>
</dbReference>
<evidence type="ECO:0000256" key="7">
    <source>
        <dbReference type="SAM" id="MobiDB-lite"/>
    </source>
</evidence>
<dbReference type="HAMAP" id="MF_01306_B">
    <property type="entry name" value="Ribosomal_uS4_B"/>
    <property type="match status" value="1"/>
</dbReference>
<evidence type="ECO:0000259" key="8">
    <source>
        <dbReference type="SMART" id="SM00363"/>
    </source>
</evidence>
<feature type="region of interest" description="Disordered" evidence="7">
    <location>
        <begin position="24"/>
        <end position="52"/>
    </location>
</feature>
<keyword evidence="10" id="KW-0934">Plastid</keyword>
<dbReference type="InterPro" id="IPR002942">
    <property type="entry name" value="S4_RNA-bd"/>
</dbReference>
<evidence type="ECO:0000256" key="1">
    <source>
        <dbReference type="ARBA" id="ARBA00007465"/>
    </source>
</evidence>
<dbReference type="PANTHER" id="PTHR11831">
    <property type="entry name" value="30S 40S RIBOSOMAL PROTEIN"/>
    <property type="match status" value="1"/>
</dbReference>
<evidence type="ECO:0000256" key="6">
    <source>
        <dbReference type="HAMAP-Rule" id="MF_01306"/>
    </source>
</evidence>
<comment type="similarity">
    <text evidence="1 6">Belongs to the universal ribosomal protein uS4 family.</text>
</comment>
<keyword evidence="3 6" id="KW-0694">RNA-binding</keyword>
<dbReference type="InterPro" id="IPR005709">
    <property type="entry name" value="Ribosomal_uS4_bac-type"/>
</dbReference>
<dbReference type="SMART" id="SM01390">
    <property type="entry name" value="Ribosomal_S4"/>
    <property type="match status" value="1"/>
</dbReference>
<feature type="domain" description="Small ribosomal subunit protein uS4 N-terminal" evidence="9">
    <location>
        <begin position="3"/>
        <end position="95"/>
    </location>
</feature>
<evidence type="ECO:0000256" key="2">
    <source>
        <dbReference type="ARBA" id="ARBA00022730"/>
    </source>
</evidence>
<dbReference type="InterPro" id="IPR022801">
    <property type="entry name" value="Ribosomal_uS4"/>
</dbReference>
<dbReference type="CDD" id="cd00165">
    <property type="entry name" value="S4"/>
    <property type="match status" value="1"/>
</dbReference>
<dbReference type="GO" id="GO:0003735">
    <property type="term" value="F:structural constituent of ribosome"/>
    <property type="evidence" value="ECO:0007669"/>
    <property type="project" value="InterPro"/>
</dbReference>
<dbReference type="Gene3D" id="3.10.290.10">
    <property type="entry name" value="RNA-binding S4 domain"/>
    <property type="match status" value="1"/>
</dbReference>
<dbReference type="GO" id="GO:0019843">
    <property type="term" value="F:rRNA binding"/>
    <property type="evidence" value="ECO:0007669"/>
    <property type="project" value="UniProtKB-UniRule"/>
</dbReference>
<dbReference type="RefSeq" id="YP_009497630.1">
    <property type="nucleotide sequence ID" value="NC_038008.1"/>
</dbReference>
<organism evidence="10">
    <name type="scientific">Astrosyne radiata</name>
    <dbReference type="NCBI Taxonomy" id="1158023"/>
    <lineage>
        <taxon>Eukaryota</taxon>
        <taxon>Sar</taxon>
        <taxon>Stramenopiles</taxon>
        <taxon>Ochrophyta</taxon>
        <taxon>Bacillariophyta</taxon>
        <taxon>Fragilariophyceae</taxon>
        <taxon>Fragilariophycidae</taxon>
        <taxon>Cyclophorales</taxon>
        <taxon>Cyclophoraceae</taxon>
        <taxon>Astrosyne</taxon>
    </lineage>
</organism>
<evidence type="ECO:0000256" key="4">
    <source>
        <dbReference type="ARBA" id="ARBA00022980"/>
    </source>
</evidence>
<comment type="subunit">
    <text evidence="6">Part of the 30S ribosomal subunit. Contacts protein S5. The interaction surface between S4 and S5 is involved in control of translational fidelity.</text>
</comment>
<comment type="function">
    <text evidence="6">With S5 and S12 plays an important role in translational accuracy.</text>
</comment>
<evidence type="ECO:0000259" key="9">
    <source>
        <dbReference type="SMART" id="SM01390"/>
    </source>
</evidence>
<dbReference type="FunFam" id="3.10.290.10:FF:000001">
    <property type="entry name" value="30S ribosomal protein S4"/>
    <property type="match status" value="1"/>
</dbReference>
<keyword evidence="4 6" id="KW-0689">Ribosomal protein</keyword>
<dbReference type="PROSITE" id="PS50889">
    <property type="entry name" value="S4"/>
    <property type="match status" value="1"/>
</dbReference>
<dbReference type="PANTHER" id="PTHR11831:SF4">
    <property type="entry name" value="SMALL RIBOSOMAL SUBUNIT PROTEIN US4M"/>
    <property type="match status" value="1"/>
</dbReference>
<dbReference type="Pfam" id="PF00163">
    <property type="entry name" value="Ribosomal_S4"/>
    <property type="match status" value="1"/>
</dbReference>
<keyword evidence="10" id="KW-0150">Chloroplast</keyword>
<proteinExistence type="inferred from homology"/>
<dbReference type="NCBIfam" id="NF003717">
    <property type="entry name" value="PRK05327.1"/>
    <property type="match status" value="1"/>
</dbReference>
<dbReference type="InterPro" id="IPR036986">
    <property type="entry name" value="S4_RNA-bd_sf"/>
</dbReference>
<sequence length="210" mass="24876">MSRYTGSKSRVTRRLGNLPAWVRKNSKKKDTPGQHGKPLKVVTNSRNQTEYGRRLREKQKLRYNYGISDTQLFNYVKYAKSYKGMTSLMLLQLLEMRLDSICFALGFGRSLNQVRQLISHGYILVNSKAVNIPSFQCRIKDVIKIKNKARFLRIYAKNPEKFPLIEKKRFPSYLKVEKYKYQATVRNYCKRSDIKLKLNELLVIEYYSRR</sequence>
<gene>
    <name evidence="6 10" type="primary">rps4</name>
</gene>
<keyword evidence="2 6" id="KW-0699">rRNA-binding</keyword>
<dbReference type="Pfam" id="PF01479">
    <property type="entry name" value="S4"/>
    <property type="match status" value="1"/>
</dbReference>
<protein>
    <recommendedName>
        <fullName evidence="6">Small ribosomal subunit protein uS4c</fullName>
    </recommendedName>
</protein>
<comment type="subcellular location">
    <subcellularLocation>
        <location evidence="6">Plastid</location>
        <location evidence="6">Chloroplast</location>
    </subcellularLocation>
</comment>
<dbReference type="Gene3D" id="1.10.1050.10">
    <property type="entry name" value="Ribosomal Protein S4 Delta 41, Chain A, domain 1"/>
    <property type="match status" value="1"/>
</dbReference>
<dbReference type="GO" id="GO:0009507">
    <property type="term" value="C:chloroplast"/>
    <property type="evidence" value="ECO:0007669"/>
    <property type="project" value="UniProtKB-SubCell"/>
</dbReference>
<evidence type="ECO:0000256" key="3">
    <source>
        <dbReference type="ARBA" id="ARBA00022884"/>
    </source>
</evidence>
<dbReference type="GeneID" id="36960272"/>
<dbReference type="GO" id="GO:0006412">
    <property type="term" value="P:translation"/>
    <property type="evidence" value="ECO:0007669"/>
    <property type="project" value="UniProtKB-UniRule"/>
</dbReference>
<name>A0A2U9NT76_9STRA</name>
<dbReference type="NCBIfam" id="TIGR01017">
    <property type="entry name" value="rpsD_bact"/>
    <property type="match status" value="1"/>
</dbReference>
<feature type="domain" description="RNA-binding S4" evidence="8">
    <location>
        <begin position="96"/>
        <end position="157"/>
    </location>
</feature>
<dbReference type="SMART" id="SM00363">
    <property type="entry name" value="S4"/>
    <property type="match status" value="1"/>
</dbReference>
<geneLocation type="chloroplast" evidence="10"/>
<dbReference type="GO" id="GO:0042274">
    <property type="term" value="P:ribosomal small subunit biogenesis"/>
    <property type="evidence" value="ECO:0007669"/>
    <property type="project" value="TreeGrafter"/>
</dbReference>
<dbReference type="SUPFAM" id="SSF55174">
    <property type="entry name" value="Alpha-L RNA-binding motif"/>
    <property type="match status" value="1"/>
</dbReference>